<proteinExistence type="inferred from homology"/>
<keyword evidence="9" id="KW-1185">Reference proteome</keyword>
<evidence type="ECO:0000256" key="6">
    <source>
        <dbReference type="HAMAP-Rule" id="MF_02201"/>
    </source>
</evidence>
<feature type="domain" description="4Fe-4S ferredoxin-type" evidence="7">
    <location>
        <begin position="61"/>
        <end position="92"/>
    </location>
</feature>
<comment type="cofactor">
    <cofactor evidence="6">
        <name>[4Fe-4S] cluster</name>
        <dbReference type="ChEBI" id="CHEBI:49883"/>
    </cofactor>
</comment>
<evidence type="ECO:0000256" key="5">
    <source>
        <dbReference type="ARBA" id="ARBA00023014"/>
    </source>
</evidence>
<keyword evidence="1 6" id="KW-0004">4Fe-4S</keyword>
<reference evidence="8 9" key="1">
    <citation type="submission" date="2019-02" db="EMBL/GenBank/DDBJ databases">
        <title>Genomic Encyclopedia of Type Strains, Phase IV (KMG-IV): sequencing the most valuable type-strain genomes for metagenomic binning, comparative biology and taxonomic classification.</title>
        <authorList>
            <person name="Goeker M."/>
        </authorList>
    </citation>
    <scope>NUCLEOTIDE SEQUENCE [LARGE SCALE GENOMIC DNA]</scope>
    <source>
        <strain evidence="8 9">DSM 21223</strain>
    </source>
</reference>
<protein>
    <recommendedName>
        <fullName evidence="6">Ferredoxin-type protein NapF</fullName>
    </recommendedName>
</protein>
<evidence type="ECO:0000313" key="9">
    <source>
        <dbReference type="Proteomes" id="UP000292136"/>
    </source>
</evidence>
<evidence type="ECO:0000256" key="4">
    <source>
        <dbReference type="ARBA" id="ARBA00023004"/>
    </source>
</evidence>
<comment type="subunit">
    <text evidence="6">Interacts with the cytoplasmic NapA precursor.</text>
</comment>
<dbReference type="HAMAP" id="MF_02201">
    <property type="entry name" value="NapF"/>
    <property type="match status" value="1"/>
</dbReference>
<dbReference type="InterPro" id="IPR017900">
    <property type="entry name" value="4Fe4S_Fe_S_CS"/>
</dbReference>
<dbReference type="PANTHER" id="PTHR43687">
    <property type="entry name" value="ADENYLYLSULFATE REDUCTASE, BETA SUBUNIT"/>
    <property type="match status" value="1"/>
</dbReference>
<accession>A0ABY0ILQ8</accession>
<feature type="binding site" evidence="6">
    <location>
        <position position="145"/>
    </location>
    <ligand>
        <name>[4Fe-4S] cluster</name>
        <dbReference type="ChEBI" id="CHEBI:49883"/>
        <label>3</label>
    </ligand>
</feature>
<feature type="binding site" evidence="6">
    <location>
        <position position="75"/>
    </location>
    <ligand>
        <name>[4Fe-4S] cluster</name>
        <dbReference type="ChEBI" id="CHEBI:49883"/>
        <label>2</label>
    </ligand>
</feature>
<keyword evidence="5 6" id="KW-0411">Iron-sulfur</keyword>
<comment type="function">
    <text evidence="6">Could be involved in the maturation of NapA, the catalytic subunit of the periplasmic nitrate reductase, before its export into the periplasm.</text>
</comment>
<dbReference type="InterPro" id="IPR017896">
    <property type="entry name" value="4Fe4S_Fe-S-bd"/>
</dbReference>
<feature type="binding site" evidence="6">
    <location>
        <position position="148"/>
    </location>
    <ligand>
        <name>[4Fe-4S] cluster</name>
        <dbReference type="ChEBI" id="CHEBI:49883"/>
        <label>3</label>
    </ligand>
</feature>
<feature type="binding site" evidence="6">
    <location>
        <position position="49"/>
    </location>
    <ligand>
        <name>[4Fe-4S] cluster</name>
        <dbReference type="ChEBI" id="CHEBI:49883"/>
        <label>1</label>
    </ligand>
</feature>
<dbReference type="Pfam" id="PF12838">
    <property type="entry name" value="Fer4_7"/>
    <property type="match status" value="2"/>
</dbReference>
<feature type="binding site" evidence="6">
    <location>
        <position position="155"/>
    </location>
    <ligand>
        <name>[4Fe-4S] cluster</name>
        <dbReference type="ChEBI" id="CHEBI:49883"/>
        <label>3</label>
    </ligand>
</feature>
<dbReference type="Proteomes" id="UP000292136">
    <property type="component" value="Unassembled WGS sequence"/>
</dbReference>
<dbReference type="CDD" id="cd10564">
    <property type="entry name" value="NapF_like"/>
    <property type="match status" value="1"/>
</dbReference>
<keyword evidence="6" id="KW-0963">Cytoplasm</keyword>
<dbReference type="Gene3D" id="3.30.70.20">
    <property type="match status" value="2"/>
</dbReference>
<dbReference type="PROSITE" id="PS51379">
    <property type="entry name" value="4FE4S_FER_2"/>
    <property type="match status" value="3"/>
</dbReference>
<comment type="similarity">
    <text evidence="6">Belongs to the NapF family.</text>
</comment>
<evidence type="ECO:0000256" key="3">
    <source>
        <dbReference type="ARBA" id="ARBA00022737"/>
    </source>
</evidence>
<keyword evidence="4 6" id="KW-0408">Iron</keyword>
<feature type="domain" description="4Fe-4S ferredoxin-type" evidence="7">
    <location>
        <begin position="136"/>
        <end position="165"/>
    </location>
</feature>
<keyword evidence="3 6" id="KW-0677">Repeat</keyword>
<dbReference type="PANTHER" id="PTHR43687:SF1">
    <property type="entry name" value="FERREDOXIN III"/>
    <property type="match status" value="1"/>
</dbReference>
<evidence type="ECO:0000256" key="2">
    <source>
        <dbReference type="ARBA" id="ARBA00022723"/>
    </source>
</evidence>
<dbReference type="PROSITE" id="PS00198">
    <property type="entry name" value="4FE4S_FER_1"/>
    <property type="match status" value="2"/>
</dbReference>
<keyword evidence="2 6" id="KW-0479">Metal-binding</keyword>
<feature type="binding site" evidence="6">
    <location>
        <position position="151"/>
    </location>
    <ligand>
        <name>[4Fe-4S] cluster</name>
        <dbReference type="ChEBI" id="CHEBI:49883"/>
        <label>3</label>
    </ligand>
</feature>
<dbReference type="EMBL" id="SHKM01000002">
    <property type="protein sequence ID" value="RZT76121.1"/>
    <property type="molecule type" value="Genomic_DNA"/>
</dbReference>
<dbReference type="NCBIfam" id="TIGR00402">
    <property type="entry name" value="napF"/>
    <property type="match status" value="1"/>
</dbReference>
<evidence type="ECO:0000313" key="8">
    <source>
        <dbReference type="EMBL" id="RZT76121.1"/>
    </source>
</evidence>
<gene>
    <name evidence="6" type="primary">napF</name>
    <name evidence="8" type="ORF">EV678_1993</name>
</gene>
<feature type="binding site" evidence="6">
    <location>
        <position position="39"/>
    </location>
    <ligand>
        <name>[4Fe-4S] cluster</name>
        <dbReference type="ChEBI" id="CHEBI:49883"/>
        <label>1</label>
    </ligand>
</feature>
<feature type="domain" description="4Fe-4S ferredoxin-type" evidence="7">
    <location>
        <begin position="26"/>
        <end position="60"/>
    </location>
</feature>
<dbReference type="InterPro" id="IPR050572">
    <property type="entry name" value="Fe-S_Ferredoxin"/>
</dbReference>
<name>A0ABY0ILQ8_9RHOO</name>
<feature type="binding site" evidence="6">
    <location>
        <position position="82"/>
    </location>
    <ligand>
        <name>[4Fe-4S] cluster</name>
        <dbReference type="ChEBI" id="CHEBI:49883"/>
        <label>2</label>
    </ligand>
</feature>
<comment type="caution">
    <text evidence="8">The sequence shown here is derived from an EMBL/GenBank/DDBJ whole genome shotgun (WGS) entry which is preliminary data.</text>
</comment>
<dbReference type="SUPFAM" id="SSF54862">
    <property type="entry name" value="4Fe-4S ferredoxins"/>
    <property type="match status" value="1"/>
</dbReference>
<evidence type="ECO:0000256" key="1">
    <source>
        <dbReference type="ARBA" id="ARBA00022485"/>
    </source>
</evidence>
<feature type="binding site" evidence="6">
    <location>
        <position position="45"/>
    </location>
    <ligand>
        <name>[4Fe-4S] cluster</name>
        <dbReference type="ChEBI" id="CHEBI:49883"/>
        <label>1</label>
    </ligand>
</feature>
<organism evidence="8 9">
    <name type="scientific">Azospira oryzae</name>
    <dbReference type="NCBI Taxonomy" id="146939"/>
    <lineage>
        <taxon>Bacteria</taxon>
        <taxon>Pseudomonadati</taxon>
        <taxon>Pseudomonadota</taxon>
        <taxon>Betaproteobacteria</taxon>
        <taxon>Rhodocyclales</taxon>
        <taxon>Rhodocyclaceae</taxon>
        <taxon>Azospira</taxon>
    </lineage>
</organism>
<feature type="binding site" evidence="6">
    <location>
        <position position="42"/>
    </location>
    <ligand>
        <name>[4Fe-4S] cluster</name>
        <dbReference type="ChEBI" id="CHEBI:49883"/>
        <label>1</label>
    </ligand>
</feature>
<feature type="binding site" evidence="6">
    <location>
        <position position="78"/>
    </location>
    <ligand>
        <name>[4Fe-4S] cluster</name>
        <dbReference type="ChEBI" id="CHEBI:49883"/>
        <label>2</label>
    </ligand>
</feature>
<feature type="binding site" evidence="6">
    <location>
        <position position="72"/>
    </location>
    <ligand>
        <name>[4Fe-4S] cluster</name>
        <dbReference type="ChEBI" id="CHEBI:49883"/>
        <label>2</label>
    </ligand>
</feature>
<comment type="subcellular location">
    <subcellularLocation>
        <location evidence="6">Cytoplasm</location>
    </subcellularLocation>
</comment>
<evidence type="ECO:0000259" key="7">
    <source>
        <dbReference type="PROSITE" id="PS51379"/>
    </source>
</evidence>
<dbReference type="RefSeq" id="WP_130459414.1">
    <property type="nucleotide sequence ID" value="NZ_SHKM01000002.1"/>
</dbReference>
<sequence>MSHPPANLSRRGFFRGRSAPAAPLRPPWAVDEAAFLQQCTGCGDCIRVCPTGILTALAPGQPPVVDFRQGECTFCGQCASACRPRALRREDDRQPWSYKAAAGEACLARQQVECRSCGDFCPEGALRFPARAGGPALPVLLEDRCTGCGACLAPCPTAAISIGRPD</sequence>
<dbReference type="InterPro" id="IPR004496">
    <property type="entry name" value="NapF"/>
</dbReference>